<evidence type="ECO:0000256" key="1">
    <source>
        <dbReference type="SAM" id="MobiDB-lite"/>
    </source>
</evidence>
<dbReference type="AlphaFoldDB" id="A0A4Y2SRM3"/>
<gene>
    <name evidence="2" type="ORF">AVEN_226644_1</name>
</gene>
<dbReference type="Proteomes" id="UP000499080">
    <property type="component" value="Unassembled WGS sequence"/>
</dbReference>
<proteinExistence type="predicted"/>
<accession>A0A4Y2SRM3</accession>
<organism evidence="2 3">
    <name type="scientific">Araneus ventricosus</name>
    <name type="common">Orbweaver spider</name>
    <name type="synonym">Epeira ventricosa</name>
    <dbReference type="NCBI Taxonomy" id="182803"/>
    <lineage>
        <taxon>Eukaryota</taxon>
        <taxon>Metazoa</taxon>
        <taxon>Ecdysozoa</taxon>
        <taxon>Arthropoda</taxon>
        <taxon>Chelicerata</taxon>
        <taxon>Arachnida</taxon>
        <taxon>Araneae</taxon>
        <taxon>Araneomorphae</taxon>
        <taxon>Entelegynae</taxon>
        <taxon>Araneoidea</taxon>
        <taxon>Araneidae</taxon>
        <taxon>Araneus</taxon>
    </lineage>
</organism>
<name>A0A4Y2SRM3_ARAVE</name>
<feature type="region of interest" description="Disordered" evidence="1">
    <location>
        <begin position="1"/>
        <end position="21"/>
    </location>
</feature>
<dbReference type="EMBL" id="BGPR01023655">
    <property type="protein sequence ID" value="GBN91008.1"/>
    <property type="molecule type" value="Genomic_DNA"/>
</dbReference>
<evidence type="ECO:0000313" key="3">
    <source>
        <dbReference type="Proteomes" id="UP000499080"/>
    </source>
</evidence>
<sequence length="113" mass="12608">MAVWQLGYSNPQKGKSGTVIPSPEGNHFQIHIESTPEQSTTFSPSLRKYPLEDFSSAVVLQLASVQAFNLPGVDPDSNFSLQQDCNKFEMTRVQACDKFDMTRVQACNEFETS</sequence>
<reference evidence="2 3" key="1">
    <citation type="journal article" date="2019" name="Sci. Rep.">
        <title>Orb-weaving spider Araneus ventricosus genome elucidates the spidroin gene catalogue.</title>
        <authorList>
            <person name="Kono N."/>
            <person name="Nakamura H."/>
            <person name="Ohtoshi R."/>
            <person name="Moran D.A.P."/>
            <person name="Shinohara A."/>
            <person name="Yoshida Y."/>
            <person name="Fujiwara M."/>
            <person name="Mori M."/>
            <person name="Tomita M."/>
            <person name="Arakawa K."/>
        </authorList>
    </citation>
    <scope>NUCLEOTIDE SEQUENCE [LARGE SCALE GENOMIC DNA]</scope>
</reference>
<evidence type="ECO:0000313" key="2">
    <source>
        <dbReference type="EMBL" id="GBN91008.1"/>
    </source>
</evidence>
<protein>
    <submittedName>
        <fullName evidence="2">Uncharacterized protein</fullName>
    </submittedName>
</protein>
<comment type="caution">
    <text evidence="2">The sequence shown here is derived from an EMBL/GenBank/DDBJ whole genome shotgun (WGS) entry which is preliminary data.</text>
</comment>
<keyword evidence="3" id="KW-1185">Reference proteome</keyword>